<dbReference type="GO" id="GO:0004789">
    <property type="term" value="F:thiamine-phosphate diphosphorylase activity"/>
    <property type="evidence" value="ECO:0007669"/>
    <property type="project" value="UniProtKB-UniRule"/>
</dbReference>
<evidence type="ECO:0000256" key="1">
    <source>
        <dbReference type="ARBA" id="ARBA00005165"/>
    </source>
</evidence>
<dbReference type="PANTHER" id="PTHR20858">
    <property type="entry name" value="PHOSPHOMETHYLPYRIMIDINE KINASE"/>
    <property type="match status" value="1"/>
</dbReference>
<dbReference type="GO" id="GO:0008902">
    <property type="term" value="F:hydroxymethylpyrimidine kinase activity"/>
    <property type="evidence" value="ECO:0007669"/>
    <property type="project" value="TreeGrafter"/>
</dbReference>
<dbReference type="GO" id="GO:0008972">
    <property type="term" value="F:phosphomethylpyrimidine kinase activity"/>
    <property type="evidence" value="ECO:0007669"/>
    <property type="project" value="TreeGrafter"/>
</dbReference>
<evidence type="ECO:0000256" key="5">
    <source>
        <dbReference type="ARBA" id="ARBA00022977"/>
    </source>
</evidence>
<feature type="binding site" evidence="9">
    <location>
        <position position="384"/>
    </location>
    <ligand>
        <name>4-amino-2-methyl-5-(diphosphooxymethyl)pyrimidine</name>
        <dbReference type="ChEBI" id="CHEBI:57841"/>
    </ligand>
</feature>
<dbReference type="PANTHER" id="PTHR20858:SF17">
    <property type="entry name" value="HYDROXYMETHYLPYRIMIDINE_PHOSPHOMETHYLPYRIMIDINE KINASE THI20-RELATED"/>
    <property type="match status" value="1"/>
</dbReference>
<gene>
    <name evidence="9" type="primary">thiE</name>
    <name evidence="14" type="ORF">BFC18_13830</name>
</gene>
<dbReference type="SUPFAM" id="SSF53613">
    <property type="entry name" value="Ribokinase-like"/>
    <property type="match status" value="1"/>
</dbReference>
<dbReference type="NCBIfam" id="TIGR00693">
    <property type="entry name" value="thiE"/>
    <property type="match status" value="1"/>
</dbReference>
<dbReference type="Proteomes" id="UP000175691">
    <property type="component" value="Unassembled WGS sequence"/>
</dbReference>
<dbReference type="HAMAP" id="MF_00097">
    <property type="entry name" value="TMP_synthase"/>
    <property type="match status" value="1"/>
</dbReference>
<evidence type="ECO:0000256" key="11">
    <source>
        <dbReference type="RuleBase" id="RU004253"/>
    </source>
</evidence>
<evidence type="ECO:0000256" key="8">
    <source>
        <dbReference type="ARBA" id="ARBA00047883"/>
    </source>
</evidence>
<feature type="domain" description="Thiamine phosphate synthase/TenI" evidence="12">
    <location>
        <begin position="297"/>
        <end position="465"/>
    </location>
</feature>
<comment type="caution">
    <text evidence="14">The sequence shown here is derived from an EMBL/GenBank/DDBJ whole genome shotgun (WGS) entry which is preliminary data.</text>
</comment>
<comment type="pathway">
    <text evidence="1 9 11">Cofactor biosynthesis; thiamine diphosphate biosynthesis; thiamine phosphate from 4-amino-2-methyl-5-diphosphomethylpyrimidine and 4-methyl-5-(2-phosphoethyl)-thiazole: step 1/1.</text>
</comment>
<dbReference type="Pfam" id="PF08543">
    <property type="entry name" value="Phos_pyr_kin"/>
    <property type="match status" value="1"/>
</dbReference>
<dbReference type="SUPFAM" id="SSF51391">
    <property type="entry name" value="Thiamin phosphate synthase"/>
    <property type="match status" value="1"/>
</dbReference>
<dbReference type="RefSeq" id="WP_070125899.1">
    <property type="nucleotide sequence ID" value="NZ_MDHN01000029.1"/>
</dbReference>
<evidence type="ECO:0000256" key="10">
    <source>
        <dbReference type="RuleBase" id="RU003826"/>
    </source>
</evidence>
<reference evidence="14 15" key="1">
    <citation type="submission" date="2016-08" db="EMBL/GenBank/DDBJ databases">
        <authorList>
            <person name="Seilhamer J.J."/>
        </authorList>
    </citation>
    <scope>NUCLEOTIDE SEQUENCE [LARGE SCALE GENOMIC DNA]</scope>
    <source>
        <strain evidence="14 15">KCTC 42603</strain>
    </source>
</reference>
<dbReference type="Gene3D" id="3.20.20.70">
    <property type="entry name" value="Aldolase class I"/>
    <property type="match status" value="1"/>
</dbReference>
<feature type="binding site" evidence="9">
    <location>
        <position position="442"/>
    </location>
    <ligand>
        <name>2-[(2R,5Z)-2-carboxy-4-methylthiazol-5(2H)-ylidene]ethyl phosphate</name>
        <dbReference type="ChEBI" id="CHEBI:62899"/>
    </ligand>
</feature>
<organism evidence="14 15">
    <name type="scientific">Alteromonas confluentis</name>
    <dbReference type="NCBI Taxonomy" id="1656094"/>
    <lineage>
        <taxon>Bacteria</taxon>
        <taxon>Pseudomonadati</taxon>
        <taxon>Pseudomonadota</taxon>
        <taxon>Gammaproteobacteria</taxon>
        <taxon>Alteromonadales</taxon>
        <taxon>Alteromonadaceae</taxon>
        <taxon>Alteromonas/Salinimonas group</taxon>
        <taxon>Alteromonas</taxon>
    </lineage>
</organism>
<dbReference type="GO" id="GO:0005829">
    <property type="term" value="C:cytosol"/>
    <property type="evidence" value="ECO:0007669"/>
    <property type="project" value="TreeGrafter"/>
</dbReference>
<evidence type="ECO:0000256" key="7">
    <source>
        <dbReference type="ARBA" id="ARBA00047851"/>
    </source>
</evidence>
<dbReference type="InterPro" id="IPR029056">
    <property type="entry name" value="Ribokinase-like"/>
</dbReference>
<dbReference type="EC" id="2.5.1.3" evidence="9"/>
<dbReference type="OrthoDB" id="9810880at2"/>
<feature type="binding site" evidence="9">
    <location>
        <position position="345"/>
    </location>
    <ligand>
        <name>4-amino-2-methyl-5-(diphosphooxymethyl)pyrimidine</name>
        <dbReference type="ChEBI" id="CHEBI:57841"/>
    </ligand>
</feature>
<evidence type="ECO:0000259" key="12">
    <source>
        <dbReference type="Pfam" id="PF02581"/>
    </source>
</evidence>
<comment type="catalytic activity">
    <reaction evidence="6 9 10">
        <text>4-methyl-5-(2-phosphooxyethyl)-thiazole + 4-amino-2-methyl-5-(diphosphooxymethyl)pyrimidine + H(+) = thiamine phosphate + diphosphate</text>
        <dbReference type="Rhea" id="RHEA:22328"/>
        <dbReference type="ChEBI" id="CHEBI:15378"/>
        <dbReference type="ChEBI" id="CHEBI:33019"/>
        <dbReference type="ChEBI" id="CHEBI:37575"/>
        <dbReference type="ChEBI" id="CHEBI:57841"/>
        <dbReference type="ChEBI" id="CHEBI:58296"/>
        <dbReference type="EC" id="2.5.1.3"/>
    </reaction>
</comment>
<proteinExistence type="inferred from homology"/>
<name>A0A1E7Z9P6_9ALTE</name>
<keyword evidence="5 9" id="KW-0784">Thiamine biosynthesis</keyword>
<dbReference type="InterPro" id="IPR013785">
    <property type="entry name" value="Aldolase_TIM"/>
</dbReference>
<feature type="binding site" evidence="9">
    <location>
        <begin position="462"/>
        <end position="463"/>
    </location>
    <ligand>
        <name>2-[(2R,5Z)-2-carboxy-4-methylthiazol-5(2H)-ylidene]ethyl phosphate</name>
        <dbReference type="ChEBI" id="CHEBI:62899"/>
    </ligand>
</feature>
<feature type="binding site" evidence="9">
    <location>
        <begin position="314"/>
        <end position="318"/>
    </location>
    <ligand>
        <name>4-amino-2-methyl-5-(diphosphooxymethyl)pyrimidine</name>
        <dbReference type="ChEBI" id="CHEBI:57841"/>
    </ligand>
</feature>
<evidence type="ECO:0000256" key="6">
    <source>
        <dbReference type="ARBA" id="ARBA00047334"/>
    </source>
</evidence>
<evidence type="ECO:0000256" key="4">
    <source>
        <dbReference type="ARBA" id="ARBA00022842"/>
    </source>
</evidence>
<comment type="similarity">
    <text evidence="9 10">Belongs to the thiamine-phosphate synthase family.</text>
</comment>
<dbReference type="FunFam" id="3.20.20.70:FF:000064">
    <property type="entry name" value="Thiamine-phosphate synthase"/>
    <property type="match status" value="1"/>
</dbReference>
<feature type="binding site" evidence="9">
    <location>
        <begin position="410"/>
        <end position="412"/>
    </location>
    <ligand>
        <name>2-[(2R,5Z)-2-carboxy-4-methylthiazol-5(2H)-ylidene]ethyl phosphate</name>
        <dbReference type="ChEBI" id="CHEBI:62899"/>
    </ligand>
</feature>
<keyword evidence="3 9" id="KW-0479">Metal-binding</keyword>
<evidence type="ECO:0000256" key="3">
    <source>
        <dbReference type="ARBA" id="ARBA00022723"/>
    </source>
</evidence>
<comment type="function">
    <text evidence="9">Condenses 4-methyl-5-(beta-hydroxyethyl)thiazole monophosphate (THZ-P) and 2-methyl-4-amino-5-hydroxymethyl pyrimidine pyrophosphate (HMP-PP) to form thiamine monophosphate (TMP).</text>
</comment>
<comment type="catalytic activity">
    <reaction evidence="7 9 10">
        <text>2-(2-carboxy-4-methylthiazol-5-yl)ethyl phosphate + 4-amino-2-methyl-5-(diphosphooxymethyl)pyrimidine + 2 H(+) = thiamine phosphate + CO2 + diphosphate</text>
        <dbReference type="Rhea" id="RHEA:47848"/>
        <dbReference type="ChEBI" id="CHEBI:15378"/>
        <dbReference type="ChEBI" id="CHEBI:16526"/>
        <dbReference type="ChEBI" id="CHEBI:33019"/>
        <dbReference type="ChEBI" id="CHEBI:37575"/>
        <dbReference type="ChEBI" id="CHEBI:57841"/>
        <dbReference type="ChEBI" id="CHEBI:62890"/>
        <dbReference type="EC" id="2.5.1.3"/>
    </reaction>
</comment>
<keyword evidence="2 9" id="KW-0808">Transferase</keyword>
<comment type="cofactor">
    <cofactor evidence="9">
        <name>Mg(2+)</name>
        <dbReference type="ChEBI" id="CHEBI:18420"/>
    </cofactor>
    <text evidence="9">Binds 1 Mg(2+) ion per subunit.</text>
</comment>
<dbReference type="GO" id="GO:0009229">
    <property type="term" value="P:thiamine diphosphate biosynthetic process"/>
    <property type="evidence" value="ECO:0007669"/>
    <property type="project" value="UniProtKB-UniRule"/>
</dbReference>
<evidence type="ECO:0000256" key="9">
    <source>
        <dbReference type="HAMAP-Rule" id="MF_00097"/>
    </source>
</evidence>
<evidence type="ECO:0000313" key="14">
    <source>
        <dbReference type="EMBL" id="OFC70256.1"/>
    </source>
</evidence>
<feature type="domain" description="Pyridoxamine kinase/Phosphomethylpyrimidine kinase" evidence="13">
    <location>
        <begin position="12"/>
        <end position="244"/>
    </location>
</feature>
<keyword evidence="15" id="KW-1185">Reference proteome</keyword>
<dbReference type="STRING" id="1656094.BFC18_13830"/>
<dbReference type="Gene3D" id="3.40.1190.20">
    <property type="match status" value="1"/>
</dbReference>
<dbReference type="InterPro" id="IPR013749">
    <property type="entry name" value="PM/HMP-P_kinase-1"/>
</dbReference>
<dbReference type="CDD" id="cd00564">
    <property type="entry name" value="TMP_TenI"/>
    <property type="match status" value="1"/>
</dbReference>
<protein>
    <recommendedName>
        <fullName evidence="9">Thiamine-phosphate synthase</fullName>
        <shortName evidence="9">TP synthase</shortName>
        <shortName evidence="9">TPS</shortName>
        <ecNumber evidence="9">2.5.1.3</ecNumber>
    </recommendedName>
    <alternativeName>
        <fullName evidence="9">Thiamine-phosphate pyrophosphorylase</fullName>
        <shortName evidence="9">TMP pyrophosphorylase</shortName>
        <shortName evidence="9">TMP-PPase</shortName>
    </alternativeName>
</protein>
<feature type="binding site" evidence="9">
    <location>
        <position position="346"/>
    </location>
    <ligand>
        <name>Mg(2+)</name>
        <dbReference type="ChEBI" id="CHEBI:18420"/>
    </ligand>
</feature>
<sequence>MNPVVLTIGGTDSSGGAGLHQDMRSMQCFNVVQRSVVSLISAQTQTKLLHCEAVSDDMFIAQLDAAFCPEPPDAIKLGALANDTQVYQLVALLNQHPDIPVVWDPVLSTSAGGSLSQLSFDGIATLISRVTVLTPNLPELEYLTGFALRSDSDELEAAHQLLTLDCKHVLVTGGHRNQASPLCDKLYNQENTWQFLPHSKAARTLRGSGCLLASAIASALALHYDAEDAICYAEAVVASGFSVATPVNDDICHLIQSPPTPRSVHFPQVIKGLGRKPSALKFPPLRMTNPGLYPVVDSVEWLRQLLPLGFDIIQLRIKSVSDGLSEQIRDAIQLAETFSTQLFINDHWQLAIEYNAYGVHLGQDDLETADLAAIAKAGLRLGISTHGYAELCRVLPLKPSYIALGHIFPTRTKAMPSQPQGTQRLADYQRLCGEIPTVAIGGIALHNIDSVVATGVSSVAVVTAITESADVPQAVEALKGRIAHA</sequence>
<dbReference type="InterPro" id="IPR034291">
    <property type="entry name" value="TMP_synthase"/>
</dbReference>
<feature type="binding site" evidence="9">
    <location>
        <position position="365"/>
    </location>
    <ligand>
        <name>Mg(2+)</name>
        <dbReference type="ChEBI" id="CHEBI:18420"/>
    </ligand>
</feature>
<dbReference type="GO" id="GO:0009228">
    <property type="term" value="P:thiamine biosynthetic process"/>
    <property type="evidence" value="ECO:0007669"/>
    <property type="project" value="UniProtKB-KW"/>
</dbReference>
<dbReference type="AlphaFoldDB" id="A0A1E7Z9P6"/>
<dbReference type="EMBL" id="MDHN01000029">
    <property type="protein sequence ID" value="OFC70256.1"/>
    <property type="molecule type" value="Genomic_DNA"/>
</dbReference>
<evidence type="ECO:0000259" key="13">
    <source>
        <dbReference type="Pfam" id="PF08543"/>
    </source>
</evidence>
<dbReference type="UniPathway" id="UPA00060">
    <property type="reaction ID" value="UER00138"/>
</dbReference>
<dbReference type="Pfam" id="PF02581">
    <property type="entry name" value="TMP-TENI"/>
    <property type="match status" value="1"/>
</dbReference>
<evidence type="ECO:0000256" key="2">
    <source>
        <dbReference type="ARBA" id="ARBA00022679"/>
    </source>
</evidence>
<evidence type="ECO:0000313" key="15">
    <source>
        <dbReference type="Proteomes" id="UP000175691"/>
    </source>
</evidence>
<dbReference type="InterPro" id="IPR036206">
    <property type="entry name" value="ThiamineP_synth_sf"/>
</dbReference>
<keyword evidence="4 9" id="KW-0460">Magnesium</keyword>
<dbReference type="GO" id="GO:0000287">
    <property type="term" value="F:magnesium ion binding"/>
    <property type="evidence" value="ECO:0007669"/>
    <property type="project" value="UniProtKB-UniRule"/>
</dbReference>
<comment type="catalytic activity">
    <reaction evidence="8 9 10">
        <text>2-[(2R,5Z)-2-carboxy-4-methylthiazol-5(2H)-ylidene]ethyl phosphate + 4-amino-2-methyl-5-(diphosphooxymethyl)pyrimidine + 2 H(+) = thiamine phosphate + CO2 + diphosphate</text>
        <dbReference type="Rhea" id="RHEA:47844"/>
        <dbReference type="ChEBI" id="CHEBI:15378"/>
        <dbReference type="ChEBI" id="CHEBI:16526"/>
        <dbReference type="ChEBI" id="CHEBI:33019"/>
        <dbReference type="ChEBI" id="CHEBI:37575"/>
        <dbReference type="ChEBI" id="CHEBI:57841"/>
        <dbReference type="ChEBI" id="CHEBI:62899"/>
        <dbReference type="EC" id="2.5.1.3"/>
    </reaction>
</comment>
<dbReference type="NCBIfam" id="NF002904">
    <property type="entry name" value="PRK03512.1"/>
    <property type="match status" value="1"/>
</dbReference>
<dbReference type="InterPro" id="IPR022998">
    <property type="entry name" value="ThiamineP_synth_TenI"/>
</dbReference>
<feature type="binding site" evidence="9">
    <location>
        <position position="413"/>
    </location>
    <ligand>
        <name>4-amino-2-methyl-5-(diphosphooxymethyl)pyrimidine</name>
        <dbReference type="ChEBI" id="CHEBI:57841"/>
    </ligand>
</feature>
<accession>A0A1E7Z9P6</accession>